<dbReference type="AlphaFoldDB" id="A0A4Y7NJA7"/>
<dbReference type="PANTHER" id="PTHR21035">
    <property type="entry name" value="28S RIBOSOMAL PROTEIN S26, MITOCHONDRIAL"/>
    <property type="match status" value="1"/>
</dbReference>
<sequence length="218" mass="25633">MNGVITSSTVRLLNVVNRSFIPIRNKRIWMRKPLGSPVAKSKQFRVPQKPELPADEVAEIKRLYDNYKTQMKSLRVYFYEQSLKQADTGEAAQLQHKLEEEEHQRLMEENRLENEITANLREERLKAQLEKTAERALKALSRKQEEEELFDLNVERFVQQQQALPIIKEEDIEKAILEALASPADFNFAIDRDGYVYKGKETILEKIPEEKRERFSSR</sequence>
<dbReference type="InterPro" id="IPR026140">
    <property type="entry name" value="Ribosomal_mS26"/>
</dbReference>
<comment type="similarity">
    <text evidence="2">Belongs to the mitochondrion-specific ribosomal protein mS26 family.</text>
</comment>
<evidence type="ECO:0000313" key="10">
    <source>
        <dbReference type="EMBL" id="SVE93318.1"/>
    </source>
</evidence>
<reference evidence="10" key="1">
    <citation type="submission" date="2018-08" db="EMBL/GenBank/DDBJ databases">
        <authorList>
            <person name="Cornetti L."/>
        </authorList>
    </citation>
    <scope>NUCLEOTIDE SEQUENCE</scope>
    <source>
        <strain evidence="10">DE-FRO-2-1</strain>
    </source>
</reference>
<keyword evidence="3" id="KW-0809">Transit peptide</keyword>
<keyword evidence="5" id="KW-0496">Mitochondrion</keyword>
<evidence type="ECO:0000256" key="6">
    <source>
        <dbReference type="ARBA" id="ARBA00023274"/>
    </source>
</evidence>
<gene>
    <name evidence="10" type="primary">EOG090X0FQ9</name>
</gene>
<protein>
    <recommendedName>
        <fullName evidence="7">Small ribosomal subunit protein mS26</fullName>
    </recommendedName>
    <alternativeName>
        <fullName evidence="8">28S ribosomal protein S26, mitochondrial</fullName>
    </alternativeName>
</protein>
<dbReference type="EMBL" id="LR023699">
    <property type="protein sequence ID" value="SVE93318.1"/>
    <property type="molecule type" value="mRNA"/>
</dbReference>
<evidence type="ECO:0000256" key="3">
    <source>
        <dbReference type="ARBA" id="ARBA00022946"/>
    </source>
</evidence>
<keyword evidence="4" id="KW-0689">Ribosomal protein</keyword>
<feature type="coiled-coil region" evidence="9">
    <location>
        <begin position="84"/>
        <end position="146"/>
    </location>
</feature>
<organism evidence="10">
    <name type="scientific">Moina brachiata</name>
    <dbReference type="NCBI Taxonomy" id="675436"/>
    <lineage>
        <taxon>Eukaryota</taxon>
        <taxon>Metazoa</taxon>
        <taxon>Ecdysozoa</taxon>
        <taxon>Arthropoda</taxon>
        <taxon>Crustacea</taxon>
        <taxon>Branchiopoda</taxon>
        <taxon>Diplostraca</taxon>
        <taxon>Cladocera</taxon>
        <taxon>Anomopoda</taxon>
        <taxon>Moinidae</taxon>
        <taxon>Moina</taxon>
    </lineage>
</organism>
<comment type="subcellular location">
    <subcellularLocation>
        <location evidence="1">Mitochondrion</location>
    </subcellularLocation>
</comment>
<evidence type="ECO:0000256" key="7">
    <source>
        <dbReference type="ARBA" id="ARBA00035138"/>
    </source>
</evidence>
<keyword evidence="9" id="KW-0175">Coiled coil</keyword>
<dbReference type="GO" id="GO:0005763">
    <property type="term" value="C:mitochondrial small ribosomal subunit"/>
    <property type="evidence" value="ECO:0007669"/>
    <property type="project" value="InterPro"/>
</dbReference>
<evidence type="ECO:0000256" key="1">
    <source>
        <dbReference type="ARBA" id="ARBA00004173"/>
    </source>
</evidence>
<name>A0A4Y7NJA7_9CRUS</name>
<evidence type="ECO:0000256" key="8">
    <source>
        <dbReference type="ARBA" id="ARBA00035344"/>
    </source>
</evidence>
<keyword evidence="6" id="KW-0687">Ribonucleoprotein</keyword>
<evidence type="ECO:0000256" key="9">
    <source>
        <dbReference type="SAM" id="Coils"/>
    </source>
</evidence>
<evidence type="ECO:0000256" key="5">
    <source>
        <dbReference type="ARBA" id="ARBA00023128"/>
    </source>
</evidence>
<evidence type="ECO:0000256" key="4">
    <source>
        <dbReference type="ARBA" id="ARBA00022980"/>
    </source>
</evidence>
<dbReference type="Pfam" id="PF14943">
    <property type="entry name" value="MRP-S26"/>
    <property type="match status" value="1"/>
</dbReference>
<proteinExistence type="evidence at transcript level"/>
<dbReference type="PANTHER" id="PTHR21035:SF2">
    <property type="entry name" value="SMALL RIBOSOMAL SUBUNIT PROTEIN MS26"/>
    <property type="match status" value="1"/>
</dbReference>
<evidence type="ECO:0000256" key="2">
    <source>
        <dbReference type="ARBA" id="ARBA00009672"/>
    </source>
</evidence>
<accession>A0A4Y7NJA7</accession>